<reference evidence="3" key="1">
    <citation type="journal article" date="2019" name="Int. J. Syst. Evol. Microbiol.">
        <title>The Global Catalogue of Microorganisms (GCM) 10K type strain sequencing project: providing services to taxonomists for standard genome sequencing and annotation.</title>
        <authorList>
            <consortium name="The Broad Institute Genomics Platform"/>
            <consortium name="The Broad Institute Genome Sequencing Center for Infectious Disease"/>
            <person name="Wu L."/>
            <person name="Ma J."/>
        </authorList>
    </citation>
    <scope>NUCLEOTIDE SEQUENCE [LARGE SCALE GENOMIC DNA]</scope>
    <source>
        <strain evidence="3">JCM 30742</strain>
    </source>
</reference>
<evidence type="ECO:0000313" key="2">
    <source>
        <dbReference type="EMBL" id="GAA3668042.1"/>
    </source>
</evidence>
<dbReference type="EMBL" id="BAABEO010000006">
    <property type="protein sequence ID" value="GAA3668042.1"/>
    <property type="molecule type" value="Genomic_DNA"/>
</dbReference>
<gene>
    <name evidence="2" type="ORF">GCM10023081_03250</name>
</gene>
<evidence type="ECO:0000313" key="3">
    <source>
        <dbReference type="Proteomes" id="UP001500752"/>
    </source>
</evidence>
<dbReference type="PANTHER" id="PTHR39441">
    <property type="entry name" value="DUF2252 DOMAIN-CONTAINING PROTEIN"/>
    <property type="match status" value="1"/>
</dbReference>
<dbReference type="Pfam" id="PF10009">
    <property type="entry name" value="DUF2252"/>
    <property type="match status" value="1"/>
</dbReference>
<accession>A0ABP7BVF3</accession>
<comment type="caution">
    <text evidence="2">The sequence shown here is derived from an EMBL/GenBank/DDBJ whole genome shotgun (WGS) entry which is preliminary data.</text>
</comment>
<organism evidence="2 3">
    <name type="scientific">Arthrobacter ginkgonis</name>
    <dbReference type="NCBI Taxonomy" id="1630594"/>
    <lineage>
        <taxon>Bacteria</taxon>
        <taxon>Bacillati</taxon>
        <taxon>Actinomycetota</taxon>
        <taxon>Actinomycetes</taxon>
        <taxon>Micrococcales</taxon>
        <taxon>Micrococcaceae</taxon>
        <taxon>Arthrobacter</taxon>
    </lineage>
</organism>
<protein>
    <submittedName>
        <fullName evidence="2">DUF2252 domain-containing protein</fullName>
    </submittedName>
</protein>
<evidence type="ECO:0000256" key="1">
    <source>
        <dbReference type="SAM" id="MobiDB-lite"/>
    </source>
</evidence>
<sequence length="464" mass="51659">MPNVSRPDSPGPEVSRPDEEDLQAGRRVRALVPRRNHARFELPERDPVEILAGQHTTREPDLVPVRIGRMLQSPFAYYRGAAAVMAHDLARDTATGYRVIACGDAHLANFGLYASPERRLVFDLNDFDEAYPGAWEMDVKRLAASLWLNGRANGHPEARCRDAAAASVRSYRTTVHRLYDMSVLERYYYQVEAEALPKMAHQAARKARQSTSERVMEKLTTVTENGIQRIAEQPPLVRRPANPDWDRLSGLFEEYRRTLRTDTALLLSQYSMVDCASRVVGVGSVGTRCFLFMLRGPSGDLLFMQSKEAGRSVLETHGKVTDAPNAVTQQLILHGHGFRVVAAQRILQAQSDPMLGWVRGVKGEDGIVRDHYLRQYRDLKGSLDLAQLSPSAAETYGELCGELLARAHCQSPGSRFLSGYLGNGDSFDVAVTTWAGRYADQTEADHAALEEAVRVGRLEALRDV</sequence>
<name>A0ABP7BVF3_9MICC</name>
<keyword evidence="3" id="KW-1185">Reference proteome</keyword>
<dbReference type="InterPro" id="IPR018721">
    <property type="entry name" value="DUF2252"/>
</dbReference>
<dbReference type="Proteomes" id="UP001500752">
    <property type="component" value="Unassembled WGS sequence"/>
</dbReference>
<feature type="region of interest" description="Disordered" evidence="1">
    <location>
        <begin position="1"/>
        <end position="26"/>
    </location>
</feature>
<dbReference type="RefSeq" id="WP_345147970.1">
    <property type="nucleotide sequence ID" value="NZ_BAABEO010000006.1"/>
</dbReference>
<proteinExistence type="predicted"/>
<dbReference type="PANTHER" id="PTHR39441:SF1">
    <property type="entry name" value="DUF2252 DOMAIN-CONTAINING PROTEIN"/>
    <property type="match status" value="1"/>
</dbReference>